<dbReference type="CDD" id="cd07103">
    <property type="entry name" value="ALDH_F5_SSADH_GabD"/>
    <property type="match status" value="1"/>
</dbReference>
<reference evidence="5" key="1">
    <citation type="submission" date="2019-12" db="EMBL/GenBank/DDBJ databases">
        <title>Complete genome of Terracaulis silvestris 0127_4.</title>
        <authorList>
            <person name="Vieira S."/>
            <person name="Riedel T."/>
            <person name="Sproer C."/>
            <person name="Pascual J."/>
            <person name="Boedeker C."/>
            <person name="Overmann J."/>
        </authorList>
    </citation>
    <scope>NUCLEOTIDE SEQUENCE [LARGE SCALE GENOMIC DNA]</scope>
    <source>
        <strain evidence="5">0127_4</strain>
    </source>
</reference>
<evidence type="ECO:0000313" key="4">
    <source>
        <dbReference type="EMBL" id="QGZ96143.1"/>
    </source>
</evidence>
<dbReference type="GO" id="GO:0009450">
    <property type="term" value="P:gamma-aminobutyric acid catabolic process"/>
    <property type="evidence" value="ECO:0007669"/>
    <property type="project" value="TreeGrafter"/>
</dbReference>
<dbReference type="InterPro" id="IPR016162">
    <property type="entry name" value="Ald_DH_N"/>
</dbReference>
<dbReference type="SUPFAM" id="SSF53720">
    <property type="entry name" value="ALDH-like"/>
    <property type="match status" value="1"/>
</dbReference>
<evidence type="ECO:0000259" key="3">
    <source>
        <dbReference type="Pfam" id="PF00171"/>
    </source>
</evidence>
<evidence type="ECO:0000313" key="5">
    <source>
        <dbReference type="Proteomes" id="UP000431269"/>
    </source>
</evidence>
<dbReference type="AlphaFoldDB" id="A0A6I6MYA8"/>
<dbReference type="GO" id="GO:0047533">
    <property type="term" value="F:2,5-dioxovalerate dehydrogenase (NADP+) activity"/>
    <property type="evidence" value="ECO:0007669"/>
    <property type="project" value="UniProtKB-EC"/>
</dbReference>
<keyword evidence="2 4" id="KW-0560">Oxidoreductase</keyword>
<accession>A0A6I6MYA8</accession>
<dbReference type="Gene3D" id="3.40.309.10">
    <property type="entry name" value="Aldehyde Dehydrogenase, Chain A, domain 2"/>
    <property type="match status" value="1"/>
</dbReference>
<organism evidence="4 5">
    <name type="scientific">Terricaulis silvestris</name>
    <dbReference type="NCBI Taxonomy" id="2686094"/>
    <lineage>
        <taxon>Bacteria</taxon>
        <taxon>Pseudomonadati</taxon>
        <taxon>Pseudomonadota</taxon>
        <taxon>Alphaproteobacteria</taxon>
        <taxon>Caulobacterales</taxon>
        <taxon>Caulobacteraceae</taxon>
        <taxon>Terricaulis</taxon>
    </lineage>
</organism>
<name>A0A6I6MYA8_9CAUL</name>
<dbReference type="InterPro" id="IPR050740">
    <property type="entry name" value="Aldehyde_DH_Superfamily"/>
</dbReference>
<dbReference type="FunFam" id="3.40.605.10:FF:000033">
    <property type="entry name" value="NAD-dependent succinate-semialdehyde dehydrogenase"/>
    <property type="match status" value="1"/>
</dbReference>
<sequence>MHMTYPELALLIDGAFITGAGRKSEPVFNPATGRVLAQLPHASASDLEAALEAAQRGFAIWRAVSAAERGKIIKRAADLIRERIDTIAVAMTLEQGKPLAESRGEAAYAADVIEWYAEEGRRAYGRIVPSRVPGVRLMVEQEPVGVAVAFTPWNFPALTPARKIGGALAAGCALVLKPAEETPATAIELARAFVDAGLPKGVLNIVFGAPAEVSQHLIASPISRKVSFTGSVPIGRHLMQLSATHMKRTTMELGGHAPVVIFDDVDLEKTAAACVTAKYRNAGQVCIAPTRFYVQEKIYERFADRFAAGARSLVLGDGMDPTTQMGPMANARRVEAMETMVADARDQGATITAGGARRGNHGLFFEPTVIANAPDEALVMREEPFGPIAPIASFRDFDDVIARANGVPYGLAAYAFTTSNQRALDVGRALKAGMVGVNSFAVSHPETPFGGVKESGHGQEGGVEGLQAYFDVKLLSHG</sequence>
<dbReference type="FunFam" id="3.40.309.10:FF:000004">
    <property type="entry name" value="Succinate-semialdehyde dehydrogenase I"/>
    <property type="match status" value="1"/>
</dbReference>
<evidence type="ECO:0000256" key="2">
    <source>
        <dbReference type="ARBA" id="ARBA00023002"/>
    </source>
</evidence>
<dbReference type="PANTHER" id="PTHR43353:SF5">
    <property type="entry name" value="SUCCINATE-SEMIALDEHYDE DEHYDROGENASE, MITOCHONDRIAL"/>
    <property type="match status" value="1"/>
</dbReference>
<evidence type="ECO:0000256" key="1">
    <source>
        <dbReference type="ARBA" id="ARBA00009986"/>
    </source>
</evidence>
<keyword evidence="5" id="KW-1185">Reference proteome</keyword>
<protein>
    <submittedName>
        <fullName evidence="4">Alpha-ketoglutaric semialdehyde dehydrogenase</fullName>
        <ecNumber evidence="4">1.2.1.26</ecNumber>
    </submittedName>
</protein>
<dbReference type="Pfam" id="PF00171">
    <property type="entry name" value="Aldedh"/>
    <property type="match status" value="1"/>
</dbReference>
<dbReference type="Proteomes" id="UP000431269">
    <property type="component" value="Chromosome"/>
</dbReference>
<comment type="similarity">
    <text evidence="1">Belongs to the aldehyde dehydrogenase family.</text>
</comment>
<proteinExistence type="inferred from homology"/>
<dbReference type="InterPro" id="IPR015590">
    <property type="entry name" value="Aldehyde_DH_dom"/>
</dbReference>
<gene>
    <name evidence="4" type="primary">araE_2</name>
    <name evidence="4" type="ORF">DSM104635_03001</name>
</gene>
<dbReference type="EC" id="1.2.1.26" evidence="4"/>
<dbReference type="PROSITE" id="PS00070">
    <property type="entry name" value="ALDEHYDE_DEHYDR_CYS"/>
    <property type="match status" value="1"/>
</dbReference>
<dbReference type="Gene3D" id="3.40.605.10">
    <property type="entry name" value="Aldehyde Dehydrogenase, Chain A, domain 1"/>
    <property type="match status" value="1"/>
</dbReference>
<dbReference type="EMBL" id="CP047045">
    <property type="protein sequence ID" value="QGZ96143.1"/>
    <property type="molecule type" value="Genomic_DNA"/>
</dbReference>
<dbReference type="InterPro" id="IPR016160">
    <property type="entry name" value="Ald_DH_CS_CYS"/>
</dbReference>
<dbReference type="PANTHER" id="PTHR43353">
    <property type="entry name" value="SUCCINATE-SEMIALDEHYDE DEHYDROGENASE, MITOCHONDRIAL"/>
    <property type="match status" value="1"/>
</dbReference>
<dbReference type="GO" id="GO:0004777">
    <property type="term" value="F:succinate-semialdehyde dehydrogenase (NAD+) activity"/>
    <property type="evidence" value="ECO:0007669"/>
    <property type="project" value="TreeGrafter"/>
</dbReference>
<feature type="domain" description="Aldehyde dehydrogenase" evidence="3">
    <location>
        <begin position="19"/>
        <end position="473"/>
    </location>
</feature>
<dbReference type="KEGG" id="tsv:DSM104635_03001"/>
<dbReference type="InterPro" id="IPR016163">
    <property type="entry name" value="Ald_DH_C"/>
</dbReference>
<dbReference type="InterPro" id="IPR016161">
    <property type="entry name" value="Ald_DH/histidinol_DH"/>
</dbReference>